<evidence type="ECO:0000256" key="1">
    <source>
        <dbReference type="ARBA" id="ARBA00008672"/>
    </source>
</evidence>
<dbReference type="GO" id="GO:1990904">
    <property type="term" value="C:ribonucleoprotein complex"/>
    <property type="evidence" value="ECO:0007669"/>
    <property type="project" value="UniProtKB-KW"/>
</dbReference>
<evidence type="ECO:0000256" key="3">
    <source>
        <dbReference type="ARBA" id="ARBA00022771"/>
    </source>
</evidence>
<comment type="similarity">
    <text evidence="1">Belongs to the eukaryotic ribosomal protein eL43 family.</text>
</comment>
<proteinExistence type="inferred from homology"/>
<dbReference type="PANTHER" id="PTHR48149">
    <property type="entry name" value="60S RIBOSOMAL PROTEIN L37A-2"/>
    <property type="match status" value="1"/>
</dbReference>
<keyword evidence="5" id="KW-0689">Ribosomal protein</keyword>
<keyword evidence="4" id="KW-0862">Zinc</keyword>
<reference evidence="7" key="1">
    <citation type="submission" date="2020-10" db="EMBL/GenBank/DDBJ databases">
        <authorList>
            <person name="Han B."/>
            <person name="Lu T."/>
            <person name="Zhao Q."/>
            <person name="Huang X."/>
            <person name="Zhao Y."/>
        </authorList>
    </citation>
    <scope>NUCLEOTIDE SEQUENCE</scope>
</reference>
<dbReference type="GO" id="GO:0008270">
    <property type="term" value="F:zinc ion binding"/>
    <property type="evidence" value="ECO:0007669"/>
    <property type="project" value="UniProtKB-KW"/>
</dbReference>
<keyword evidence="6" id="KW-0687">Ribonucleoprotein</keyword>
<dbReference type="GO" id="GO:0003735">
    <property type="term" value="F:structural constituent of ribosome"/>
    <property type="evidence" value="ECO:0007669"/>
    <property type="project" value="InterPro"/>
</dbReference>
<dbReference type="EMBL" id="CAJGYO010000015">
    <property type="protein sequence ID" value="CAD6270039.1"/>
    <property type="molecule type" value="Genomic_DNA"/>
</dbReference>
<dbReference type="OrthoDB" id="10258345at2759"/>
<evidence type="ECO:0000256" key="5">
    <source>
        <dbReference type="ARBA" id="ARBA00022980"/>
    </source>
</evidence>
<dbReference type="Pfam" id="PF01780">
    <property type="entry name" value="Ribosomal_L37ae"/>
    <property type="match status" value="1"/>
</dbReference>
<dbReference type="SUPFAM" id="SSF57829">
    <property type="entry name" value="Zn-binding ribosomal proteins"/>
    <property type="match status" value="1"/>
</dbReference>
<gene>
    <name evidence="7" type="ORF">NCGR_LOCUS53335</name>
</gene>
<protein>
    <submittedName>
        <fullName evidence="7">Uncharacterized protein</fullName>
    </submittedName>
</protein>
<keyword evidence="2" id="KW-0479">Metal-binding</keyword>
<comment type="caution">
    <text evidence="7">The sequence shown here is derived from an EMBL/GenBank/DDBJ whole genome shotgun (WGS) entry which is preliminary data.</text>
</comment>
<evidence type="ECO:0000313" key="8">
    <source>
        <dbReference type="Proteomes" id="UP000604825"/>
    </source>
</evidence>
<organism evidence="7 8">
    <name type="scientific">Miscanthus lutarioriparius</name>
    <dbReference type="NCBI Taxonomy" id="422564"/>
    <lineage>
        <taxon>Eukaryota</taxon>
        <taxon>Viridiplantae</taxon>
        <taxon>Streptophyta</taxon>
        <taxon>Embryophyta</taxon>
        <taxon>Tracheophyta</taxon>
        <taxon>Spermatophyta</taxon>
        <taxon>Magnoliopsida</taxon>
        <taxon>Liliopsida</taxon>
        <taxon>Poales</taxon>
        <taxon>Poaceae</taxon>
        <taxon>PACMAD clade</taxon>
        <taxon>Panicoideae</taxon>
        <taxon>Andropogonodae</taxon>
        <taxon>Andropogoneae</taxon>
        <taxon>Saccharinae</taxon>
        <taxon>Miscanthus</taxon>
    </lineage>
</organism>
<dbReference type="GO" id="GO:0005840">
    <property type="term" value="C:ribosome"/>
    <property type="evidence" value="ECO:0007669"/>
    <property type="project" value="UniProtKB-KW"/>
</dbReference>
<accession>A0A811RJ60</accession>
<dbReference type="InterPro" id="IPR002674">
    <property type="entry name" value="Ribosomal_eL43"/>
</dbReference>
<sequence>MLCSLAPRAVGGGGAFGCCCDELWRPVAGALSRRCASPCAAASGGRTSGGHSTELWRAVVEVIVEKAGSTDVPEIDKKCICRSVSQLSKYLCEFCGKFAVRRKAVGIWGCKDCGKVKAGGAYTMNAASAVTVRSTIWRLWEQTEA</sequence>
<keyword evidence="3" id="KW-0863">Zinc-finger</keyword>
<evidence type="ECO:0000256" key="4">
    <source>
        <dbReference type="ARBA" id="ARBA00022833"/>
    </source>
</evidence>
<evidence type="ECO:0000256" key="2">
    <source>
        <dbReference type="ARBA" id="ARBA00022723"/>
    </source>
</evidence>
<dbReference type="InterPro" id="IPR011331">
    <property type="entry name" value="Ribosomal_eL37/eL43"/>
</dbReference>
<dbReference type="InterPro" id="IPR011332">
    <property type="entry name" value="Ribosomal_zn-bd"/>
</dbReference>
<keyword evidence="8" id="KW-1185">Reference proteome</keyword>
<dbReference type="GO" id="GO:0006412">
    <property type="term" value="P:translation"/>
    <property type="evidence" value="ECO:0007669"/>
    <property type="project" value="InterPro"/>
</dbReference>
<dbReference type="Proteomes" id="UP000604825">
    <property type="component" value="Unassembled WGS sequence"/>
</dbReference>
<name>A0A811RJ60_9POAL</name>
<dbReference type="PANTHER" id="PTHR48149:SF1">
    <property type="entry name" value="LARGE RIBOSOMAL SUBUNIT PROTEIN EL43Y"/>
    <property type="match status" value="1"/>
</dbReference>
<evidence type="ECO:0000313" key="7">
    <source>
        <dbReference type="EMBL" id="CAD6270039.1"/>
    </source>
</evidence>
<evidence type="ECO:0000256" key="6">
    <source>
        <dbReference type="ARBA" id="ARBA00023274"/>
    </source>
</evidence>
<dbReference type="Gene3D" id="2.20.25.30">
    <property type="match status" value="1"/>
</dbReference>
<dbReference type="AlphaFoldDB" id="A0A811RJ60"/>